<dbReference type="EMBL" id="CM003613">
    <property type="protein sequence ID" value="KYP53974.1"/>
    <property type="molecule type" value="Genomic_DNA"/>
</dbReference>
<dbReference type="AlphaFoldDB" id="A0A151SGK1"/>
<protein>
    <submittedName>
        <fullName evidence="2">Dehydration-responsive protein RD22</fullName>
    </submittedName>
</protein>
<dbReference type="InterPro" id="IPR044816">
    <property type="entry name" value="BURP"/>
</dbReference>
<dbReference type="PANTHER" id="PTHR31236:SF2">
    <property type="entry name" value="BURP DOMAIN PROTEIN RD22"/>
    <property type="match status" value="1"/>
</dbReference>
<evidence type="ECO:0000313" key="2">
    <source>
        <dbReference type="EMBL" id="KYP53974.1"/>
    </source>
</evidence>
<dbReference type="PANTHER" id="PTHR31236">
    <property type="entry name" value="BURP DOMAIN PROTEIN USPL1-LIKE"/>
    <property type="match status" value="1"/>
</dbReference>
<dbReference type="Pfam" id="PF03181">
    <property type="entry name" value="BURP"/>
    <property type="match status" value="1"/>
</dbReference>
<evidence type="ECO:0000259" key="1">
    <source>
        <dbReference type="PROSITE" id="PS51277"/>
    </source>
</evidence>
<keyword evidence="3" id="KW-1185">Reference proteome</keyword>
<name>A0A151SGK1_CAJCA</name>
<organism evidence="2 3">
    <name type="scientific">Cajanus cajan</name>
    <name type="common">Pigeon pea</name>
    <name type="synonym">Cajanus indicus</name>
    <dbReference type="NCBI Taxonomy" id="3821"/>
    <lineage>
        <taxon>Eukaryota</taxon>
        <taxon>Viridiplantae</taxon>
        <taxon>Streptophyta</taxon>
        <taxon>Embryophyta</taxon>
        <taxon>Tracheophyta</taxon>
        <taxon>Spermatophyta</taxon>
        <taxon>Magnoliopsida</taxon>
        <taxon>eudicotyledons</taxon>
        <taxon>Gunneridae</taxon>
        <taxon>Pentapetalae</taxon>
        <taxon>rosids</taxon>
        <taxon>fabids</taxon>
        <taxon>Fabales</taxon>
        <taxon>Fabaceae</taxon>
        <taxon>Papilionoideae</taxon>
        <taxon>50 kb inversion clade</taxon>
        <taxon>NPAAA clade</taxon>
        <taxon>indigoferoid/millettioid clade</taxon>
        <taxon>Phaseoleae</taxon>
        <taxon>Cajanus</taxon>
    </lineage>
</organism>
<sequence length="334" mass="36171">MQVVMATNAALPPEFYWKSMLPTTPMPKAITDLLHPAGWREEKDASVGVGNGSVNVGVEKGNQGQGGGTDVNVGGGNGGVNVHTGPKGKPVHVGVGPHSPFDYNYAASDNQLRDHPNVALFFLEKDLHHGTKFNLHFTHTLNVDATFLPRKIADSIPFSSNKVSDILNKFSITPGSDEAQTVKNTVSECEERGIKGEEKRCVTSLESMVDFATSKLGNSVDAFSTEVRKESEFQEEYRIAGSGVKKLGGEKGVVCHKESYPYAVFYCHKSDSTKVYSVPLEGADGSRVKAVAVCHTNTSPWNPKHLAFKVLKVQPGAVPVCHFLPRDHVVFVPK</sequence>
<dbReference type="STRING" id="3821.A0A151SGK1"/>
<dbReference type="SMART" id="SM01045">
    <property type="entry name" value="BURP"/>
    <property type="match status" value="1"/>
</dbReference>
<dbReference type="Gramene" id="C.cajan_00138.t">
    <property type="protein sequence ID" value="C.cajan_00138.t"/>
    <property type="gene ID" value="C.cajan_00138"/>
</dbReference>
<dbReference type="PROSITE" id="PS51277">
    <property type="entry name" value="BURP"/>
    <property type="match status" value="1"/>
</dbReference>
<evidence type="ECO:0000313" key="3">
    <source>
        <dbReference type="Proteomes" id="UP000075243"/>
    </source>
</evidence>
<dbReference type="Proteomes" id="UP000075243">
    <property type="component" value="Chromosome 11"/>
</dbReference>
<gene>
    <name evidence="2" type="ORF">KK1_000139</name>
</gene>
<reference evidence="2 3" key="1">
    <citation type="journal article" date="2012" name="Nat. Biotechnol.">
        <title>Draft genome sequence of pigeonpea (Cajanus cajan), an orphan legume crop of resource-poor farmers.</title>
        <authorList>
            <person name="Varshney R.K."/>
            <person name="Chen W."/>
            <person name="Li Y."/>
            <person name="Bharti A.K."/>
            <person name="Saxena R.K."/>
            <person name="Schlueter J.A."/>
            <person name="Donoghue M.T."/>
            <person name="Azam S."/>
            <person name="Fan G."/>
            <person name="Whaley A.M."/>
            <person name="Farmer A.D."/>
            <person name="Sheridan J."/>
            <person name="Iwata A."/>
            <person name="Tuteja R."/>
            <person name="Penmetsa R.V."/>
            <person name="Wu W."/>
            <person name="Upadhyaya H.D."/>
            <person name="Yang S.P."/>
            <person name="Shah T."/>
            <person name="Saxena K.B."/>
            <person name="Michael T."/>
            <person name="McCombie W.R."/>
            <person name="Yang B."/>
            <person name="Zhang G."/>
            <person name="Yang H."/>
            <person name="Wang J."/>
            <person name="Spillane C."/>
            <person name="Cook D.R."/>
            <person name="May G.D."/>
            <person name="Xu X."/>
            <person name="Jackson S.A."/>
        </authorList>
    </citation>
    <scope>NUCLEOTIDE SEQUENCE [LARGE SCALE GENOMIC DNA]</scope>
    <source>
        <strain evidence="3">cv. Asha</strain>
    </source>
</reference>
<dbReference type="OMA" id="PEFYWKS"/>
<dbReference type="InterPro" id="IPR004873">
    <property type="entry name" value="BURP_dom"/>
</dbReference>
<accession>A0A151SGK1</accession>
<feature type="domain" description="BURP" evidence="1">
    <location>
        <begin position="121"/>
        <end position="334"/>
    </location>
</feature>
<proteinExistence type="predicted"/>